<dbReference type="InterPro" id="IPR044123">
    <property type="entry name" value="W2_eIF2B_epsilon"/>
</dbReference>
<name>A0A2P5D872_TREOI</name>
<evidence type="ECO:0000259" key="1">
    <source>
        <dbReference type="PROSITE" id="PS51363"/>
    </source>
</evidence>
<dbReference type="STRING" id="63057.A0A2P5D872"/>
<dbReference type="AlphaFoldDB" id="A0A2P5D872"/>
<dbReference type="SUPFAM" id="SSF48371">
    <property type="entry name" value="ARM repeat"/>
    <property type="match status" value="1"/>
</dbReference>
<accession>A0A2P5D872</accession>
<dbReference type="CDD" id="cd11558">
    <property type="entry name" value="W2_eIF2B_epsilon"/>
    <property type="match status" value="1"/>
</dbReference>
<dbReference type="InterPro" id="IPR051956">
    <property type="entry name" value="eIF2B_epsilon"/>
</dbReference>
<protein>
    <submittedName>
        <fullName evidence="2">W2 domain containing protein</fullName>
    </submittedName>
</protein>
<dbReference type="OrthoDB" id="1724583at2759"/>
<dbReference type="GO" id="GO:0031369">
    <property type="term" value="F:translation initiation factor binding"/>
    <property type="evidence" value="ECO:0007669"/>
    <property type="project" value="InterPro"/>
</dbReference>
<comment type="caution">
    <text evidence="2">The sequence shown here is derived from an EMBL/GenBank/DDBJ whole genome shotgun (WGS) entry which is preliminary data.</text>
</comment>
<proteinExistence type="predicted"/>
<dbReference type="PANTHER" id="PTHR45887:SF1">
    <property type="entry name" value="TRANSLATION INITIATION FACTOR EIF-2B SUBUNIT EPSILON"/>
    <property type="match status" value="1"/>
</dbReference>
<dbReference type="GO" id="GO:0003743">
    <property type="term" value="F:translation initiation factor activity"/>
    <property type="evidence" value="ECO:0007669"/>
    <property type="project" value="TreeGrafter"/>
</dbReference>
<organism evidence="2 3">
    <name type="scientific">Trema orientale</name>
    <name type="common">Charcoal tree</name>
    <name type="synonym">Celtis orientalis</name>
    <dbReference type="NCBI Taxonomy" id="63057"/>
    <lineage>
        <taxon>Eukaryota</taxon>
        <taxon>Viridiplantae</taxon>
        <taxon>Streptophyta</taxon>
        <taxon>Embryophyta</taxon>
        <taxon>Tracheophyta</taxon>
        <taxon>Spermatophyta</taxon>
        <taxon>Magnoliopsida</taxon>
        <taxon>eudicotyledons</taxon>
        <taxon>Gunneridae</taxon>
        <taxon>Pentapetalae</taxon>
        <taxon>rosids</taxon>
        <taxon>fabids</taxon>
        <taxon>Rosales</taxon>
        <taxon>Cannabaceae</taxon>
        <taxon>Trema</taxon>
    </lineage>
</organism>
<dbReference type="InterPro" id="IPR016024">
    <property type="entry name" value="ARM-type_fold"/>
</dbReference>
<dbReference type="Gene3D" id="1.25.40.180">
    <property type="match status" value="1"/>
</dbReference>
<dbReference type="InterPro" id="IPR003307">
    <property type="entry name" value="W2_domain"/>
</dbReference>
<sequence length="143" mass="16911">MVFFAIVGRRAVKVIPYASRWWPNADRSSSIVDLRRPTRELCKHVKDVITKWKKLLKYYLADIDEEIEVILTFEEMCLESAKELSPFFTEILSNLYNEDVIQEDAILRWDDEKKDADESDKVFVKQAKGFTQWLREASEEDDD</sequence>
<dbReference type="Proteomes" id="UP000237000">
    <property type="component" value="Unassembled WGS sequence"/>
</dbReference>
<dbReference type="GO" id="GO:0005851">
    <property type="term" value="C:eukaryotic translation initiation factor 2B complex"/>
    <property type="evidence" value="ECO:0007669"/>
    <property type="project" value="TreeGrafter"/>
</dbReference>
<evidence type="ECO:0000313" key="2">
    <source>
        <dbReference type="EMBL" id="PON69475.1"/>
    </source>
</evidence>
<reference evidence="3" key="1">
    <citation type="submission" date="2016-06" db="EMBL/GenBank/DDBJ databases">
        <title>Parallel loss of symbiosis genes in relatives of nitrogen-fixing non-legume Parasponia.</title>
        <authorList>
            <person name="Van Velzen R."/>
            <person name="Holmer R."/>
            <person name="Bu F."/>
            <person name="Rutten L."/>
            <person name="Van Zeijl A."/>
            <person name="Liu W."/>
            <person name="Santuari L."/>
            <person name="Cao Q."/>
            <person name="Sharma T."/>
            <person name="Shen D."/>
            <person name="Roswanjaya Y."/>
            <person name="Wardhani T."/>
            <person name="Kalhor M.S."/>
            <person name="Jansen J."/>
            <person name="Van den Hoogen J."/>
            <person name="Gungor B."/>
            <person name="Hartog M."/>
            <person name="Hontelez J."/>
            <person name="Verver J."/>
            <person name="Yang W.-C."/>
            <person name="Schijlen E."/>
            <person name="Repin R."/>
            <person name="Schilthuizen M."/>
            <person name="Schranz E."/>
            <person name="Heidstra R."/>
            <person name="Miyata K."/>
            <person name="Fedorova E."/>
            <person name="Kohlen W."/>
            <person name="Bisseling T."/>
            <person name="Smit S."/>
            <person name="Geurts R."/>
        </authorList>
    </citation>
    <scope>NUCLEOTIDE SEQUENCE [LARGE SCALE GENOMIC DNA]</scope>
    <source>
        <strain evidence="3">cv. RG33-2</strain>
    </source>
</reference>
<keyword evidence="3" id="KW-1185">Reference proteome</keyword>
<dbReference type="PANTHER" id="PTHR45887">
    <property type="entry name" value="TRANSLATION INITIATION FACTOR EIF-2B SUBUNIT EPSILON"/>
    <property type="match status" value="1"/>
</dbReference>
<dbReference type="EMBL" id="JXTC01000288">
    <property type="protein sequence ID" value="PON69475.1"/>
    <property type="molecule type" value="Genomic_DNA"/>
</dbReference>
<dbReference type="SMART" id="SM00515">
    <property type="entry name" value="eIF5C"/>
    <property type="match status" value="1"/>
</dbReference>
<dbReference type="InParanoid" id="A0A2P5D872"/>
<gene>
    <name evidence="2" type="ORF">TorRG33x02_259010</name>
</gene>
<dbReference type="GO" id="GO:0005085">
    <property type="term" value="F:guanyl-nucleotide exchange factor activity"/>
    <property type="evidence" value="ECO:0007669"/>
    <property type="project" value="InterPro"/>
</dbReference>
<feature type="domain" description="W2" evidence="1">
    <location>
        <begin position="1"/>
        <end position="143"/>
    </location>
</feature>
<dbReference type="Pfam" id="PF02020">
    <property type="entry name" value="W2"/>
    <property type="match status" value="1"/>
</dbReference>
<evidence type="ECO:0000313" key="3">
    <source>
        <dbReference type="Proteomes" id="UP000237000"/>
    </source>
</evidence>
<dbReference type="PROSITE" id="PS51363">
    <property type="entry name" value="W2"/>
    <property type="match status" value="1"/>
</dbReference>